<name>A0A8T1TXQ8_9STRA</name>
<dbReference type="Proteomes" id="UP000688947">
    <property type="component" value="Unassembled WGS sequence"/>
</dbReference>
<dbReference type="VEuPathDB" id="FungiDB:PC110_g756"/>
<sequence>MLSCLHASNPMSVDKLLNSPEENILKEHPTDEDFCRVDTNSEKRETRSKLSSVAQPGRKRKMQLIPHNARKYLCGRAEGAPEVDGGAIRQCRHDGDFFHRSY</sequence>
<evidence type="ECO:0000256" key="1">
    <source>
        <dbReference type="SAM" id="MobiDB-lite"/>
    </source>
</evidence>
<protein>
    <submittedName>
        <fullName evidence="2">Uncharacterized protein</fullName>
    </submittedName>
</protein>
<organism evidence="2 3">
    <name type="scientific">Phytophthora cactorum</name>
    <dbReference type="NCBI Taxonomy" id="29920"/>
    <lineage>
        <taxon>Eukaryota</taxon>
        <taxon>Sar</taxon>
        <taxon>Stramenopiles</taxon>
        <taxon>Oomycota</taxon>
        <taxon>Peronosporomycetes</taxon>
        <taxon>Peronosporales</taxon>
        <taxon>Peronosporaceae</taxon>
        <taxon>Phytophthora</taxon>
    </lineage>
</organism>
<proteinExistence type="predicted"/>
<reference evidence="2" key="1">
    <citation type="submission" date="2021-01" db="EMBL/GenBank/DDBJ databases">
        <title>Phytophthora aleatoria, a newly-described species from Pinus radiata is distinct from Phytophthora cactorum isolates based on comparative genomics.</title>
        <authorList>
            <person name="Mcdougal R."/>
            <person name="Panda P."/>
            <person name="Williams N."/>
            <person name="Studholme D.J."/>
        </authorList>
    </citation>
    <scope>NUCLEOTIDE SEQUENCE</scope>
    <source>
        <strain evidence="2">NZFS 3830</strain>
    </source>
</reference>
<dbReference type="AlphaFoldDB" id="A0A8T1TXQ8"/>
<dbReference type="EMBL" id="JAENGZ010001166">
    <property type="protein sequence ID" value="KAG6950126.1"/>
    <property type="molecule type" value="Genomic_DNA"/>
</dbReference>
<gene>
    <name evidence="2" type="ORF">JG687_00014441</name>
</gene>
<evidence type="ECO:0000313" key="2">
    <source>
        <dbReference type="EMBL" id="KAG6950126.1"/>
    </source>
</evidence>
<dbReference type="OrthoDB" id="133953at2759"/>
<feature type="compositionally biased region" description="Basic and acidic residues" evidence="1">
    <location>
        <begin position="37"/>
        <end position="48"/>
    </location>
</feature>
<accession>A0A8T1TXQ8</accession>
<evidence type="ECO:0000313" key="3">
    <source>
        <dbReference type="Proteomes" id="UP000688947"/>
    </source>
</evidence>
<feature type="region of interest" description="Disordered" evidence="1">
    <location>
        <begin position="37"/>
        <end position="58"/>
    </location>
</feature>
<comment type="caution">
    <text evidence="2">The sequence shown here is derived from an EMBL/GenBank/DDBJ whole genome shotgun (WGS) entry which is preliminary data.</text>
</comment>